<dbReference type="Proteomes" id="UP000245119">
    <property type="component" value="Linkage Group LG12"/>
</dbReference>
<sequence>MSWLMPAFVVVSTLGAANGCLFSSARLAYAAGRDQHFPSVLGFINIRWLTPVPATLFTIIIALILIIPGDLGLLIDIFIFASWLFYGWTTLSLLILRYREPNLPRPYKVPIVVPIIVLLACVYLLLAPIIRDPAGSGSYTLLFLVIGLIVYVPAVAMNIRIPVQLTTFLQKLLYIVPSVNSNADSDKTEH</sequence>
<feature type="transmembrane region" description="Helical" evidence="5">
    <location>
        <begin position="73"/>
        <end position="95"/>
    </location>
</feature>
<dbReference type="GO" id="GO:0015179">
    <property type="term" value="F:L-amino acid transmembrane transporter activity"/>
    <property type="evidence" value="ECO:0007669"/>
    <property type="project" value="TreeGrafter"/>
</dbReference>
<evidence type="ECO:0000256" key="1">
    <source>
        <dbReference type="ARBA" id="ARBA00004141"/>
    </source>
</evidence>
<evidence type="ECO:0000256" key="5">
    <source>
        <dbReference type="SAM" id="Phobius"/>
    </source>
</evidence>
<feature type="chain" id="PRO_5015694268" description="Amino acid permease/ SLC12A domain-containing protein" evidence="6">
    <location>
        <begin position="20"/>
        <end position="190"/>
    </location>
</feature>
<keyword evidence="6" id="KW-0732">Signal</keyword>
<reference evidence="7 8" key="1">
    <citation type="submission" date="2018-04" db="EMBL/GenBank/DDBJ databases">
        <title>The genome of golden apple snail Pomacea canaliculata provides insight into stress tolerance and invasive adaptation.</title>
        <authorList>
            <person name="Liu C."/>
            <person name="Liu B."/>
            <person name="Ren Y."/>
            <person name="Zhang Y."/>
            <person name="Wang H."/>
            <person name="Li S."/>
            <person name="Jiang F."/>
            <person name="Yin L."/>
            <person name="Zhang G."/>
            <person name="Qian W."/>
            <person name="Fan W."/>
        </authorList>
    </citation>
    <scope>NUCLEOTIDE SEQUENCE [LARGE SCALE GENOMIC DNA]</scope>
    <source>
        <strain evidence="7">SZHN2017</strain>
        <tissue evidence="7">Muscle</tissue>
    </source>
</reference>
<keyword evidence="8" id="KW-1185">Reference proteome</keyword>
<comment type="caution">
    <text evidence="7">The sequence shown here is derived from an EMBL/GenBank/DDBJ whole genome shotgun (WGS) entry which is preliminary data.</text>
</comment>
<dbReference type="STRING" id="400727.A0A2T7NGS0"/>
<feature type="transmembrane region" description="Helical" evidence="5">
    <location>
        <begin position="139"/>
        <end position="159"/>
    </location>
</feature>
<evidence type="ECO:0000256" key="3">
    <source>
        <dbReference type="ARBA" id="ARBA00022989"/>
    </source>
</evidence>
<dbReference type="InterPro" id="IPR050598">
    <property type="entry name" value="AminoAcid_Transporter"/>
</dbReference>
<evidence type="ECO:0000256" key="2">
    <source>
        <dbReference type="ARBA" id="ARBA00022692"/>
    </source>
</evidence>
<feature type="transmembrane region" description="Helical" evidence="5">
    <location>
        <begin position="107"/>
        <end position="127"/>
    </location>
</feature>
<dbReference type="Gene3D" id="1.20.1740.10">
    <property type="entry name" value="Amino acid/polyamine transporter I"/>
    <property type="match status" value="1"/>
</dbReference>
<keyword evidence="2 5" id="KW-0812">Transmembrane</keyword>
<organism evidence="7 8">
    <name type="scientific">Pomacea canaliculata</name>
    <name type="common">Golden apple snail</name>
    <dbReference type="NCBI Taxonomy" id="400727"/>
    <lineage>
        <taxon>Eukaryota</taxon>
        <taxon>Metazoa</taxon>
        <taxon>Spiralia</taxon>
        <taxon>Lophotrochozoa</taxon>
        <taxon>Mollusca</taxon>
        <taxon>Gastropoda</taxon>
        <taxon>Caenogastropoda</taxon>
        <taxon>Architaenioglossa</taxon>
        <taxon>Ampullarioidea</taxon>
        <taxon>Ampullariidae</taxon>
        <taxon>Pomacea</taxon>
    </lineage>
</organism>
<dbReference type="AlphaFoldDB" id="A0A2T7NGS0"/>
<accession>A0A2T7NGS0</accession>
<gene>
    <name evidence="7" type="ORF">C0Q70_18531</name>
</gene>
<keyword evidence="4 5" id="KW-0472">Membrane</keyword>
<evidence type="ECO:0008006" key="9">
    <source>
        <dbReference type="Google" id="ProtNLM"/>
    </source>
</evidence>
<protein>
    <recommendedName>
        <fullName evidence="9">Amino acid permease/ SLC12A domain-containing protein</fullName>
    </recommendedName>
</protein>
<dbReference type="EMBL" id="PZQS01000012">
    <property type="protein sequence ID" value="PVD20377.1"/>
    <property type="molecule type" value="Genomic_DNA"/>
</dbReference>
<evidence type="ECO:0000256" key="4">
    <source>
        <dbReference type="ARBA" id="ARBA00023136"/>
    </source>
</evidence>
<dbReference type="PANTHER" id="PTHR11785">
    <property type="entry name" value="AMINO ACID TRANSPORTER"/>
    <property type="match status" value="1"/>
</dbReference>
<dbReference type="InterPro" id="IPR002293">
    <property type="entry name" value="AA/rel_permease1"/>
</dbReference>
<dbReference type="GO" id="GO:0016020">
    <property type="term" value="C:membrane"/>
    <property type="evidence" value="ECO:0007669"/>
    <property type="project" value="UniProtKB-SubCell"/>
</dbReference>
<keyword evidence="3 5" id="KW-1133">Transmembrane helix</keyword>
<evidence type="ECO:0000256" key="6">
    <source>
        <dbReference type="SAM" id="SignalP"/>
    </source>
</evidence>
<dbReference type="OrthoDB" id="5982228at2759"/>
<name>A0A2T7NGS0_POMCA</name>
<evidence type="ECO:0000313" key="8">
    <source>
        <dbReference type="Proteomes" id="UP000245119"/>
    </source>
</evidence>
<comment type="subcellular location">
    <subcellularLocation>
        <location evidence="1">Membrane</location>
        <topology evidence="1">Multi-pass membrane protein</topology>
    </subcellularLocation>
</comment>
<feature type="signal peptide" evidence="6">
    <location>
        <begin position="1"/>
        <end position="19"/>
    </location>
</feature>
<dbReference type="PANTHER" id="PTHR11785:SF512">
    <property type="entry name" value="SOBREMESA, ISOFORM B"/>
    <property type="match status" value="1"/>
</dbReference>
<proteinExistence type="predicted"/>
<evidence type="ECO:0000313" key="7">
    <source>
        <dbReference type="EMBL" id="PVD20377.1"/>
    </source>
</evidence>
<dbReference type="Pfam" id="PF13520">
    <property type="entry name" value="AA_permease_2"/>
    <property type="match status" value="1"/>
</dbReference>
<feature type="transmembrane region" description="Helical" evidence="5">
    <location>
        <begin position="46"/>
        <end position="66"/>
    </location>
</feature>